<reference evidence="1" key="1">
    <citation type="journal article" date="2019" name="bioRxiv">
        <title>The Genome of the Zebra Mussel, Dreissena polymorpha: A Resource for Invasive Species Research.</title>
        <authorList>
            <person name="McCartney M.A."/>
            <person name="Auch B."/>
            <person name="Kono T."/>
            <person name="Mallez S."/>
            <person name="Zhang Y."/>
            <person name="Obille A."/>
            <person name="Becker A."/>
            <person name="Abrahante J.E."/>
            <person name="Garbe J."/>
            <person name="Badalamenti J.P."/>
            <person name="Herman A."/>
            <person name="Mangelson H."/>
            <person name="Liachko I."/>
            <person name="Sullivan S."/>
            <person name="Sone E.D."/>
            <person name="Koren S."/>
            <person name="Silverstein K.A.T."/>
            <person name="Beckman K.B."/>
            <person name="Gohl D.M."/>
        </authorList>
    </citation>
    <scope>NUCLEOTIDE SEQUENCE</scope>
    <source>
        <strain evidence="1">Duluth1</strain>
        <tissue evidence="1">Whole animal</tissue>
    </source>
</reference>
<organism evidence="1 2">
    <name type="scientific">Dreissena polymorpha</name>
    <name type="common">Zebra mussel</name>
    <name type="synonym">Mytilus polymorpha</name>
    <dbReference type="NCBI Taxonomy" id="45954"/>
    <lineage>
        <taxon>Eukaryota</taxon>
        <taxon>Metazoa</taxon>
        <taxon>Spiralia</taxon>
        <taxon>Lophotrochozoa</taxon>
        <taxon>Mollusca</taxon>
        <taxon>Bivalvia</taxon>
        <taxon>Autobranchia</taxon>
        <taxon>Heteroconchia</taxon>
        <taxon>Euheterodonta</taxon>
        <taxon>Imparidentia</taxon>
        <taxon>Neoheterodontei</taxon>
        <taxon>Myida</taxon>
        <taxon>Dreissenoidea</taxon>
        <taxon>Dreissenidae</taxon>
        <taxon>Dreissena</taxon>
    </lineage>
</organism>
<gene>
    <name evidence="1" type="ORF">DPMN_013021</name>
</gene>
<evidence type="ECO:0000313" key="1">
    <source>
        <dbReference type="EMBL" id="KAH3888976.1"/>
    </source>
</evidence>
<name>A0A9D4S205_DREPO</name>
<accession>A0A9D4S205</accession>
<protein>
    <submittedName>
        <fullName evidence="1">Uncharacterized protein</fullName>
    </submittedName>
</protein>
<comment type="caution">
    <text evidence="1">The sequence shown here is derived from an EMBL/GenBank/DDBJ whole genome shotgun (WGS) entry which is preliminary data.</text>
</comment>
<keyword evidence="2" id="KW-1185">Reference proteome</keyword>
<sequence length="76" mass="9269">MCNNRTRFWIINWTHVQRNSVVVSGRIQIDQWKIKRKKILVDHFLMKCLMRQKELQDKTSNKALRRPGMCRTIEKN</sequence>
<dbReference type="AlphaFoldDB" id="A0A9D4S205"/>
<dbReference type="EMBL" id="JAIWYP010000001">
    <property type="protein sequence ID" value="KAH3888976.1"/>
    <property type="molecule type" value="Genomic_DNA"/>
</dbReference>
<reference evidence="1" key="2">
    <citation type="submission" date="2020-11" db="EMBL/GenBank/DDBJ databases">
        <authorList>
            <person name="McCartney M.A."/>
            <person name="Auch B."/>
            <person name="Kono T."/>
            <person name="Mallez S."/>
            <person name="Becker A."/>
            <person name="Gohl D.M."/>
            <person name="Silverstein K.A.T."/>
            <person name="Koren S."/>
            <person name="Bechman K.B."/>
            <person name="Herman A."/>
            <person name="Abrahante J.E."/>
            <person name="Garbe J."/>
        </authorList>
    </citation>
    <scope>NUCLEOTIDE SEQUENCE</scope>
    <source>
        <strain evidence="1">Duluth1</strain>
        <tissue evidence="1">Whole animal</tissue>
    </source>
</reference>
<dbReference type="Proteomes" id="UP000828390">
    <property type="component" value="Unassembled WGS sequence"/>
</dbReference>
<proteinExistence type="predicted"/>
<evidence type="ECO:0000313" key="2">
    <source>
        <dbReference type="Proteomes" id="UP000828390"/>
    </source>
</evidence>